<dbReference type="Proteomes" id="UP000282515">
    <property type="component" value="Unassembled WGS sequence"/>
</dbReference>
<dbReference type="Pfam" id="PF09678">
    <property type="entry name" value="Caa3_CtaG"/>
    <property type="match status" value="1"/>
</dbReference>
<evidence type="ECO:0000256" key="5">
    <source>
        <dbReference type="ARBA" id="ARBA00023136"/>
    </source>
</evidence>
<feature type="transmembrane region" description="Helical" evidence="6">
    <location>
        <begin position="153"/>
        <end position="177"/>
    </location>
</feature>
<dbReference type="AlphaFoldDB" id="A0A3L8PJ93"/>
<keyword evidence="2" id="KW-1003">Cell membrane</keyword>
<feature type="transmembrane region" description="Helical" evidence="6">
    <location>
        <begin position="46"/>
        <end position="65"/>
    </location>
</feature>
<comment type="subcellular location">
    <subcellularLocation>
        <location evidence="1">Cell membrane</location>
        <topology evidence="1">Multi-pass membrane protein</topology>
    </subcellularLocation>
</comment>
<protein>
    <submittedName>
        <fullName evidence="7">Cytochrome c oxidase assembly protein</fullName>
    </submittedName>
</protein>
<feature type="transmembrane region" description="Helical" evidence="6">
    <location>
        <begin position="120"/>
        <end position="141"/>
    </location>
</feature>
<evidence type="ECO:0000256" key="6">
    <source>
        <dbReference type="SAM" id="Phobius"/>
    </source>
</evidence>
<dbReference type="EMBL" id="RDBF01000009">
    <property type="protein sequence ID" value="RLV55280.1"/>
    <property type="molecule type" value="Genomic_DNA"/>
</dbReference>
<dbReference type="GO" id="GO:0005886">
    <property type="term" value="C:plasma membrane"/>
    <property type="evidence" value="ECO:0007669"/>
    <property type="project" value="UniProtKB-SubCell"/>
</dbReference>
<keyword evidence="5 6" id="KW-0472">Membrane</keyword>
<reference evidence="7 8" key="1">
    <citation type="submission" date="2018-10" db="EMBL/GenBank/DDBJ databases">
        <title>Aeromicrobium sp. 9W16Y-2 whole genome shotgun sequence.</title>
        <authorList>
            <person name="Li F."/>
        </authorList>
    </citation>
    <scope>NUCLEOTIDE SEQUENCE [LARGE SCALE GENOMIC DNA]</scope>
    <source>
        <strain evidence="7 8">9W16Y-2</strain>
    </source>
</reference>
<accession>A0A3L8PJ93</accession>
<keyword evidence="8" id="KW-1185">Reference proteome</keyword>
<evidence type="ECO:0000313" key="8">
    <source>
        <dbReference type="Proteomes" id="UP000282515"/>
    </source>
</evidence>
<proteinExistence type="predicted"/>
<dbReference type="InterPro" id="IPR019108">
    <property type="entry name" value="Caa3_assmbl_CtaG-rel"/>
</dbReference>
<feature type="transmembrane region" description="Helical" evidence="6">
    <location>
        <begin position="12"/>
        <end position="34"/>
    </location>
</feature>
<keyword evidence="4 6" id="KW-1133">Transmembrane helix</keyword>
<evidence type="ECO:0000256" key="1">
    <source>
        <dbReference type="ARBA" id="ARBA00004651"/>
    </source>
</evidence>
<organism evidence="7 8">
    <name type="scientific">Aeromicrobium phragmitis</name>
    <dbReference type="NCBI Taxonomy" id="2478914"/>
    <lineage>
        <taxon>Bacteria</taxon>
        <taxon>Bacillati</taxon>
        <taxon>Actinomycetota</taxon>
        <taxon>Actinomycetes</taxon>
        <taxon>Propionibacteriales</taxon>
        <taxon>Nocardioidaceae</taxon>
        <taxon>Aeromicrobium</taxon>
    </lineage>
</organism>
<comment type="caution">
    <text evidence="7">The sequence shown here is derived from an EMBL/GenBank/DDBJ whole genome shotgun (WGS) entry which is preliminary data.</text>
</comment>
<sequence length="254" mass="26757">MHHHGAPSGPAAADVLVVALAVLSLAIYATGVVRSRRRGRWPLHRIAAWCAGVTCVAAGLVGPIADAAHTNFAAHMVAHLLIGMLGPLLLVLAAPVTLALRALTLARARALTRLLRRPSVRVLTHPVVTALLNGGGLWVLYTTDLFALMHQSTPVYVLVHAHLVVAGFLFTVSLVGPDPAPRASFGTRAGVLIAFVAAHSILAKWLYANPPAGIADGRVGAQLMYYGGDAVDVVVMALLLAEWYRAAARPSVRR</sequence>
<feature type="transmembrane region" description="Helical" evidence="6">
    <location>
        <begin position="77"/>
        <end position="100"/>
    </location>
</feature>
<evidence type="ECO:0000256" key="2">
    <source>
        <dbReference type="ARBA" id="ARBA00022475"/>
    </source>
</evidence>
<dbReference type="RefSeq" id="WP_121794878.1">
    <property type="nucleotide sequence ID" value="NZ_RDBF01000009.1"/>
</dbReference>
<feature type="transmembrane region" description="Helical" evidence="6">
    <location>
        <begin position="189"/>
        <end position="208"/>
    </location>
</feature>
<evidence type="ECO:0000256" key="3">
    <source>
        <dbReference type="ARBA" id="ARBA00022692"/>
    </source>
</evidence>
<gene>
    <name evidence="7" type="ORF">D9V41_12330</name>
</gene>
<evidence type="ECO:0000256" key="4">
    <source>
        <dbReference type="ARBA" id="ARBA00022989"/>
    </source>
</evidence>
<dbReference type="OrthoDB" id="5024156at2"/>
<evidence type="ECO:0000313" key="7">
    <source>
        <dbReference type="EMBL" id="RLV55280.1"/>
    </source>
</evidence>
<keyword evidence="3 6" id="KW-0812">Transmembrane</keyword>
<name>A0A3L8PJ93_9ACTN</name>
<feature type="transmembrane region" description="Helical" evidence="6">
    <location>
        <begin position="223"/>
        <end position="244"/>
    </location>
</feature>